<reference evidence="7" key="1">
    <citation type="submission" date="2013-07" db="EMBL/GenBank/DDBJ databases">
        <authorList>
            <person name="Geib S."/>
        </authorList>
    </citation>
    <scope>NUCLEOTIDE SEQUENCE</scope>
</reference>
<keyword evidence="3 5" id="KW-1133">Transmembrane helix</keyword>
<evidence type="ECO:0000256" key="1">
    <source>
        <dbReference type="ARBA" id="ARBA00004141"/>
    </source>
</evidence>
<keyword evidence="2 5" id="KW-0812">Transmembrane</keyword>
<dbReference type="InterPro" id="IPR036259">
    <property type="entry name" value="MFS_trans_sf"/>
</dbReference>
<accession>W8APZ8</accession>
<dbReference type="GO" id="GO:0016020">
    <property type="term" value="C:membrane"/>
    <property type="evidence" value="ECO:0007669"/>
    <property type="project" value="UniProtKB-SubCell"/>
</dbReference>
<feature type="transmembrane region" description="Helical" evidence="5">
    <location>
        <begin position="12"/>
        <end position="36"/>
    </location>
</feature>
<feature type="transmembrane region" description="Helical" evidence="5">
    <location>
        <begin position="420"/>
        <end position="439"/>
    </location>
</feature>
<sequence length="478" mass="53013">MCLPKDLKGVTIQRIATIVGNILCLNFGIMFGITPAHVQLYVEEQTPLNHVNSEDAVTWIFGCLFASAALSSVLCGFFTQNIGPRALLLLSGLLQIGSWFCVHFAYDIVHIYSSRILGGFAAGASLSVLPIYIAEISEESSSPALIATIEQWRTIGVLIGCLLGQHLQYEYVAVVAVCISCAFTIMFPFSQESPYYYMRKGDVMGLEKSLRWFRGVRRMSDRNRPEFVRELDEFKRGMERHIIAQDLVSHTYLCKMAVYTLVLFVGVQLSGTYVILAWSNQILTNDVFVGFSIDISVTILALTQFIGATIAVWLATMLKRKICLFVSAFVCGLATICLAIFIAVGVRGHLQWLSSALLLIHIFFANFGMYSLLSLIPSEMLDTKLRVSLTSISWGVSWLVTFILIQYFECISTIIGLHGYFIIFGVGCTAVAMLALVGLPETRGKPLAEIQQIMGFRSASEVSKNSVPQSGRINLERY</sequence>
<dbReference type="InterPro" id="IPR020846">
    <property type="entry name" value="MFS_dom"/>
</dbReference>
<protein>
    <submittedName>
        <fullName evidence="7">Facilitated trehalose transporter Tret1</fullName>
    </submittedName>
</protein>
<feature type="transmembrane region" description="Helical" evidence="5">
    <location>
        <begin position="171"/>
        <end position="190"/>
    </location>
</feature>
<dbReference type="GO" id="GO:0022857">
    <property type="term" value="F:transmembrane transporter activity"/>
    <property type="evidence" value="ECO:0007669"/>
    <property type="project" value="InterPro"/>
</dbReference>
<dbReference type="EMBL" id="GAMC01015695">
    <property type="protein sequence ID" value="JAB90860.1"/>
    <property type="molecule type" value="mRNA"/>
</dbReference>
<feature type="transmembrane region" description="Helical" evidence="5">
    <location>
        <begin position="56"/>
        <end position="79"/>
    </location>
</feature>
<organism evidence="7">
    <name type="scientific">Ceratitis capitata</name>
    <name type="common">Mediterranean fruit fly</name>
    <name type="synonym">Tephritis capitata</name>
    <dbReference type="NCBI Taxonomy" id="7213"/>
    <lineage>
        <taxon>Eukaryota</taxon>
        <taxon>Metazoa</taxon>
        <taxon>Ecdysozoa</taxon>
        <taxon>Arthropoda</taxon>
        <taxon>Hexapoda</taxon>
        <taxon>Insecta</taxon>
        <taxon>Pterygota</taxon>
        <taxon>Neoptera</taxon>
        <taxon>Endopterygota</taxon>
        <taxon>Diptera</taxon>
        <taxon>Brachycera</taxon>
        <taxon>Muscomorpha</taxon>
        <taxon>Tephritoidea</taxon>
        <taxon>Tephritidae</taxon>
        <taxon>Ceratitis</taxon>
        <taxon>Ceratitis</taxon>
    </lineage>
</organism>
<evidence type="ECO:0000256" key="4">
    <source>
        <dbReference type="ARBA" id="ARBA00023136"/>
    </source>
</evidence>
<evidence type="ECO:0000256" key="3">
    <source>
        <dbReference type="ARBA" id="ARBA00022989"/>
    </source>
</evidence>
<dbReference type="PANTHER" id="PTHR48021:SF33">
    <property type="entry name" value="AT22075P-RELATED"/>
    <property type="match status" value="1"/>
</dbReference>
<evidence type="ECO:0000256" key="5">
    <source>
        <dbReference type="SAM" id="Phobius"/>
    </source>
</evidence>
<feature type="transmembrane region" description="Helical" evidence="5">
    <location>
        <begin position="352"/>
        <end position="373"/>
    </location>
</feature>
<dbReference type="InterPro" id="IPR005828">
    <property type="entry name" value="MFS_sugar_transport-like"/>
</dbReference>
<feature type="transmembrane region" description="Helical" evidence="5">
    <location>
        <begin position="86"/>
        <end position="106"/>
    </location>
</feature>
<proteinExistence type="evidence at transcript level"/>
<feature type="transmembrane region" description="Helical" evidence="5">
    <location>
        <begin position="256"/>
        <end position="276"/>
    </location>
</feature>
<reference evidence="7" key="2">
    <citation type="journal article" date="2014" name="BMC Genomics">
        <title>A genomic perspective to assessing quality of mass-reared SIT flies used in Mediterranean fruit fly (Ceratitis capitata) eradication in California.</title>
        <authorList>
            <person name="Calla B."/>
            <person name="Hall B."/>
            <person name="Hou S."/>
            <person name="Geib S.M."/>
        </authorList>
    </citation>
    <scope>NUCLEOTIDE SEQUENCE</scope>
</reference>
<dbReference type="PROSITE" id="PS50850">
    <property type="entry name" value="MFS"/>
    <property type="match status" value="1"/>
</dbReference>
<dbReference type="Pfam" id="PF00083">
    <property type="entry name" value="Sugar_tr"/>
    <property type="match status" value="1"/>
</dbReference>
<dbReference type="OrthoDB" id="6612291at2759"/>
<keyword evidence="4 5" id="KW-0472">Membrane</keyword>
<name>W8APZ8_CERCA</name>
<feature type="transmembrane region" description="Helical" evidence="5">
    <location>
        <begin position="385"/>
        <end position="408"/>
    </location>
</feature>
<evidence type="ECO:0000313" key="7">
    <source>
        <dbReference type="EMBL" id="JAB90860.1"/>
    </source>
</evidence>
<dbReference type="Gene3D" id="1.20.1250.20">
    <property type="entry name" value="MFS general substrate transporter like domains"/>
    <property type="match status" value="1"/>
</dbReference>
<dbReference type="InterPro" id="IPR050549">
    <property type="entry name" value="MFS_Trehalose_Transporter"/>
</dbReference>
<dbReference type="PANTHER" id="PTHR48021">
    <property type="match status" value="1"/>
</dbReference>
<feature type="domain" description="Major facilitator superfamily (MFS) profile" evidence="6">
    <location>
        <begin position="12"/>
        <end position="443"/>
    </location>
</feature>
<feature type="transmembrane region" description="Helical" evidence="5">
    <location>
        <begin position="322"/>
        <end position="346"/>
    </location>
</feature>
<dbReference type="AlphaFoldDB" id="W8APZ8"/>
<feature type="transmembrane region" description="Helical" evidence="5">
    <location>
        <begin position="288"/>
        <end position="315"/>
    </location>
</feature>
<comment type="subcellular location">
    <subcellularLocation>
        <location evidence="1">Membrane</location>
        <topology evidence="1">Multi-pass membrane protein</topology>
    </subcellularLocation>
</comment>
<gene>
    <name evidence="7" type="primary">TRET1</name>
</gene>
<evidence type="ECO:0000256" key="2">
    <source>
        <dbReference type="ARBA" id="ARBA00022692"/>
    </source>
</evidence>
<evidence type="ECO:0000259" key="6">
    <source>
        <dbReference type="PROSITE" id="PS50850"/>
    </source>
</evidence>
<dbReference type="SUPFAM" id="SSF103473">
    <property type="entry name" value="MFS general substrate transporter"/>
    <property type="match status" value="1"/>
</dbReference>